<evidence type="ECO:0000256" key="1">
    <source>
        <dbReference type="SAM" id="Phobius"/>
    </source>
</evidence>
<feature type="non-terminal residue" evidence="2">
    <location>
        <position position="75"/>
    </location>
</feature>
<keyword evidence="1" id="KW-0812">Transmembrane</keyword>
<dbReference type="EMBL" id="BARV01039446">
    <property type="protein sequence ID" value="GAI57177.1"/>
    <property type="molecule type" value="Genomic_DNA"/>
</dbReference>
<evidence type="ECO:0000313" key="2">
    <source>
        <dbReference type="EMBL" id="GAI57177.1"/>
    </source>
</evidence>
<organism evidence="2">
    <name type="scientific">marine sediment metagenome</name>
    <dbReference type="NCBI Taxonomy" id="412755"/>
    <lineage>
        <taxon>unclassified sequences</taxon>
        <taxon>metagenomes</taxon>
        <taxon>ecological metagenomes</taxon>
    </lineage>
</organism>
<keyword evidence="1" id="KW-1133">Transmembrane helix</keyword>
<name>X1PLP4_9ZZZZ</name>
<dbReference type="AlphaFoldDB" id="X1PLP4"/>
<sequence length="75" mass="8886">MIEIIPRKAVPLPLWQKILFYILITLLLAAILSYFILDHFQKKSLTILQTLEEEIRKEKLPQKITLEKEILDKVV</sequence>
<reference evidence="2" key="1">
    <citation type="journal article" date="2014" name="Front. Microbiol.">
        <title>High frequency of phylogenetically diverse reductive dehalogenase-homologous genes in deep subseafloor sedimentary metagenomes.</title>
        <authorList>
            <person name="Kawai M."/>
            <person name="Futagami T."/>
            <person name="Toyoda A."/>
            <person name="Takaki Y."/>
            <person name="Nishi S."/>
            <person name="Hori S."/>
            <person name="Arai W."/>
            <person name="Tsubouchi T."/>
            <person name="Morono Y."/>
            <person name="Uchiyama I."/>
            <person name="Ito T."/>
            <person name="Fujiyama A."/>
            <person name="Inagaki F."/>
            <person name="Takami H."/>
        </authorList>
    </citation>
    <scope>NUCLEOTIDE SEQUENCE</scope>
    <source>
        <strain evidence="2">Expedition CK06-06</strain>
    </source>
</reference>
<accession>X1PLP4</accession>
<gene>
    <name evidence="2" type="ORF">S06H3_60464</name>
</gene>
<keyword evidence="1" id="KW-0472">Membrane</keyword>
<feature type="transmembrane region" description="Helical" evidence="1">
    <location>
        <begin position="18"/>
        <end position="37"/>
    </location>
</feature>
<protein>
    <submittedName>
        <fullName evidence="2">Uncharacterized protein</fullName>
    </submittedName>
</protein>
<comment type="caution">
    <text evidence="2">The sequence shown here is derived from an EMBL/GenBank/DDBJ whole genome shotgun (WGS) entry which is preliminary data.</text>
</comment>
<proteinExistence type="predicted"/>